<organism evidence="7">
    <name type="scientific">marine metagenome</name>
    <dbReference type="NCBI Taxonomy" id="408172"/>
    <lineage>
        <taxon>unclassified sequences</taxon>
        <taxon>metagenomes</taxon>
        <taxon>ecological metagenomes</taxon>
    </lineage>
</organism>
<evidence type="ECO:0000256" key="2">
    <source>
        <dbReference type="ARBA" id="ARBA00007092"/>
    </source>
</evidence>
<dbReference type="SUPFAM" id="SSF56219">
    <property type="entry name" value="DNase I-like"/>
    <property type="match status" value="1"/>
</dbReference>
<dbReference type="PANTHER" id="PTHR43250">
    <property type="entry name" value="EXODEOXYRIBONUCLEASE III"/>
    <property type="match status" value="1"/>
</dbReference>
<dbReference type="Pfam" id="PF03372">
    <property type="entry name" value="Exo_endo_phos"/>
    <property type="match status" value="1"/>
</dbReference>
<dbReference type="PANTHER" id="PTHR43250:SF2">
    <property type="entry name" value="EXODEOXYRIBONUCLEASE III"/>
    <property type="match status" value="1"/>
</dbReference>
<dbReference type="InterPro" id="IPR036691">
    <property type="entry name" value="Endo/exonu/phosph_ase_sf"/>
</dbReference>
<dbReference type="PROSITE" id="PS51435">
    <property type="entry name" value="AP_NUCLEASE_F1_4"/>
    <property type="match status" value="1"/>
</dbReference>
<evidence type="ECO:0000256" key="1">
    <source>
        <dbReference type="ARBA" id="ARBA00001946"/>
    </source>
</evidence>
<dbReference type="NCBIfam" id="TIGR00633">
    <property type="entry name" value="xth"/>
    <property type="match status" value="1"/>
</dbReference>
<feature type="domain" description="Endonuclease/exonuclease/phosphatase" evidence="6">
    <location>
        <begin position="4"/>
        <end position="253"/>
    </location>
</feature>
<sequence length="262" mass="30561">MKIVTWNVNSVNARIENLVNFIKKDQSDIYLIQELKCTEDNFPYDEIEYTGYSAYVNGQKAWNGVAILSKKPLKILNYKMPTFIDDENARLIETEIKLSKLKQSVKLFNIYLPNGNPIETEKFDYKIKWMKKFNDYILDLYNKNKPIIIGGDFNVIPTDEDVYSPENYKNDACAHPKTREQYRILINSGFTDTVKYFIKGSTNWTFWGYRGGSWQKGNGLRIDHFLTSPEITDLIQSVKIDRQPRGWEKASDHTPVILEISD</sequence>
<evidence type="ECO:0000313" key="7">
    <source>
        <dbReference type="EMBL" id="SVA48046.1"/>
    </source>
</evidence>
<dbReference type="CDD" id="cd09086">
    <property type="entry name" value="ExoIII-like_AP-endo"/>
    <property type="match status" value="1"/>
</dbReference>
<dbReference type="AlphaFoldDB" id="A0A381W663"/>
<evidence type="ECO:0000259" key="6">
    <source>
        <dbReference type="Pfam" id="PF03372"/>
    </source>
</evidence>
<keyword evidence="5" id="KW-0460">Magnesium</keyword>
<name>A0A381W663_9ZZZZ</name>
<comment type="similarity">
    <text evidence="2">Belongs to the DNA repair enzymes AP/ExoA family.</text>
</comment>
<comment type="cofactor">
    <cofactor evidence="1">
        <name>Mg(2+)</name>
        <dbReference type="ChEBI" id="CHEBI:18420"/>
    </cofactor>
</comment>
<evidence type="ECO:0000256" key="5">
    <source>
        <dbReference type="ARBA" id="ARBA00022842"/>
    </source>
</evidence>
<dbReference type="EMBL" id="UINC01010834">
    <property type="protein sequence ID" value="SVA48046.1"/>
    <property type="molecule type" value="Genomic_DNA"/>
</dbReference>
<evidence type="ECO:0000256" key="3">
    <source>
        <dbReference type="ARBA" id="ARBA00022723"/>
    </source>
</evidence>
<dbReference type="InterPro" id="IPR004808">
    <property type="entry name" value="AP_endonuc_1"/>
</dbReference>
<dbReference type="GO" id="GO:0046872">
    <property type="term" value="F:metal ion binding"/>
    <property type="evidence" value="ECO:0007669"/>
    <property type="project" value="UniProtKB-KW"/>
</dbReference>
<proteinExistence type="inferred from homology"/>
<dbReference type="InterPro" id="IPR005135">
    <property type="entry name" value="Endo/exonuclease/phosphatase"/>
</dbReference>
<reference evidence="7" key="1">
    <citation type="submission" date="2018-05" db="EMBL/GenBank/DDBJ databases">
        <authorList>
            <person name="Lanie J.A."/>
            <person name="Ng W.-L."/>
            <person name="Kazmierczak K.M."/>
            <person name="Andrzejewski T.M."/>
            <person name="Davidsen T.M."/>
            <person name="Wayne K.J."/>
            <person name="Tettelin H."/>
            <person name="Glass J.I."/>
            <person name="Rusch D."/>
            <person name="Podicherti R."/>
            <person name="Tsui H.-C.T."/>
            <person name="Winkler M.E."/>
        </authorList>
    </citation>
    <scope>NUCLEOTIDE SEQUENCE</scope>
</reference>
<protein>
    <recommendedName>
        <fullName evidence="6">Endonuclease/exonuclease/phosphatase domain-containing protein</fullName>
    </recommendedName>
</protein>
<evidence type="ECO:0000256" key="4">
    <source>
        <dbReference type="ARBA" id="ARBA00022801"/>
    </source>
</evidence>
<gene>
    <name evidence="7" type="ORF">METZ01_LOCUS100900</name>
</gene>
<dbReference type="Gene3D" id="3.60.10.10">
    <property type="entry name" value="Endonuclease/exonuclease/phosphatase"/>
    <property type="match status" value="1"/>
</dbReference>
<dbReference type="GO" id="GO:0006281">
    <property type="term" value="P:DNA repair"/>
    <property type="evidence" value="ECO:0007669"/>
    <property type="project" value="InterPro"/>
</dbReference>
<dbReference type="NCBIfam" id="TIGR00195">
    <property type="entry name" value="exoDNase_III"/>
    <property type="match status" value="1"/>
</dbReference>
<keyword evidence="4" id="KW-0378">Hydrolase</keyword>
<accession>A0A381W663</accession>
<dbReference type="GO" id="GO:0008311">
    <property type="term" value="F:double-stranded DNA 3'-5' DNA exonuclease activity"/>
    <property type="evidence" value="ECO:0007669"/>
    <property type="project" value="InterPro"/>
</dbReference>
<dbReference type="InterPro" id="IPR037493">
    <property type="entry name" value="ExoIII-like"/>
</dbReference>
<keyword evidence="3" id="KW-0479">Metal-binding</keyword>